<comment type="similarity">
    <text evidence="2">Belongs to the RRM half pint family.</text>
</comment>
<accession>A0A914BWI7</accession>
<feature type="region of interest" description="Disordered" evidence="8">
    <location>
        <begin position="494"/>
        <end position="536"/>
    </location>
</feature>
<feature type="compositionally biased region" description="Basic residues" evidence="8">
    <location>
        <begin position="569"/>
        <end position="588"/>
    </location>
</feature>
<feature type="compositionally biased region" description="Low complexity" evidence="8">
    <location>
        <begin position="357"/>
        <end position="374"/>
    </location>
</feature>
<feature type="compositionally biased region" description="Basic and acidic residues" evidence="8">
    <location>
        <begin position="494"/>
        <end position="504"/>
    </location>
</feature>
<dbReference type="InterPro" id="IPR003954">
    <property type="entry name" value="RRM_euk-type"/>
</dbReference>
<comment type="subcellular location">
    <subcellularLocation>
        <location evidence="1">Nucleus</location>
    </subcellularLocation>
</comment>
<keyword evidence="5" id="KW-0508">mRNA splicing</keyword>
<feature type="domain" description="RRM" evidence="9">
    <location>
        <begin position="209"/>
        <end position="287"/>
    </location>
</feature>
<dbReference type="SUPFAM" id="SSF54928">
    <property type="entry name" value="RNA-binding domain, RBD"/>
    <property type="match status" value="3"/>
</dbReference>
<dbReference type="WBParaSite" id="ACRNAN_Path_1161.g4482.t2">
    <property type="protein sequence ID" value="ACRNAN_Path_1161.g4482.t2"/>
    <property type="gene ID" value="ACRNAN_Path_1161.g4482"/>
</dbReference>
<feature type="domain" description="RRM" evidence="9">
    <location>
        <begin position="650"/>
        <end position="731"/>
    </location>
</feature>
<dbReference type="FunFam" id="3.30.70.330:FF:000382">
    <property type="entry name" value="G-patch domain-containing protein"/>
    <property type="match status" value="1"/>
</dbReference>
<evidence type="ECO:0000256" key="2">
    <source>
        <dbReference type="ARBA" id="ARBA00005987"/>
    </source>
</evidence>
<dbReference type="PANTHER" id="PTHR47330:SF1">
    <property type="entry name" value="POLY(U)-BINDING-SPLICING FACTOR PUF60"/>
    <property type="match status" value="1"/>
</dbReference>
<dbReference type="SMART" id="SM00360">
    <property type="entry name" value="RRM"/>
    <property type="match status" value="3"/>
</dbReference>
<keyword evidence="4 7" id="KW-0694">RNA-binding</keyword>
<evidence type="ECO:0000256" key="3">
    <source>
        <dbReference type="ARBA" id="ARBA00022664"/>
    </source>
</evidence>
<keyword evidence="10" id="KW-1185">Reference proteome</keyword>
<sequence length="741" mass="79985">MSSPINGTNGIHSTAATTSAVAAPSEVLVSMPLLQQTGKVVVGPGALKEAQTIGLGLTNLRGYQKEDLERAKRYAMEQSIKHVLLKQQISHQQNQQKVAMYAQALSLMARVYVGSVSFEVREENIRQSFGVYGPIKSINMSYDAITGQHKGFAFVEFEVPEAALLCQDAMNGIFIGGRNLKVMPVGRPSNMPQAQPIMEMIMTEARQYNRVYVASVHPDLSETDLRSVFEAFGEIKKCQLARQVGGRGHRGFGYIEFSTAQACVEAIAGMNGFDLGGQILKVGRCITPPDALTYIVPTGQSSLPSASAVAAAAVTAKIHAQDIVGVSHLSLINSLPSASAVAAAAVTAKIHAQDIVGGPKKASSPGSPSAGTPSESQTGSRDQSPQPQLAIAPPPKDTLPPPSAILPQLTPHNFVPPTTSAVQQEPALPARKSRRGFGAKAHNAPPPTVVQPIRPLSSENAPIALVAPPPPPAEPTKVVQPSPKKDILSRIKIKEKYAPPKPGEKATFAPLPTMVAPKDPSYYQDEDENGGPLAITGPESWQALAIRENTSGSVVAYGKTEKKKPEKDKKKKDKSQRKKKPKGSKSRGPKLNTPQAMQALQKAGAINDQMQAVHSQNDEASLASQEHVEIRGNDARHLLMHKLMRTNRSAVILLKNMVTKEEMDEYLEEELREEATKYGTVNDLVIAPDQDTEEVRIFVKYADSTQADAAIEAFDKRYFAGRQISCTSYDQILFEHEEYTA</sequence>
<dbReference type="PROSITE" id="PS50102">
    <property type="entry name" value="RRM"/>
    <property type="match status" value="3"/>
</dbReference>
<dbReference type="InterPro" id="IPR034211">
    <property type="entry name" value="PUF60_RRM2"/>
</dbReference>
<evidence type="ECO:0000313" key="10">
    <source>
        <dbReference type="Proteomes" id="UP000887540"/>
    </source>
</evidence>
<dbReference type="InterPro" id="IPR051974">
    <property type="entry name" value="PUF60_regulator"/>
</dbReference>
<evidence type="ECO:0000259" key="9">
    <source>
        <dbReference type="PROSITE" id="PS50102"/>
    </source>
</evidence>
<keyword evidence="3" id="KW-0507">mRNA processing</keyword>
<evidence type="ECO:0000256" key="8">
    <source>
        <dbReference type="SAM" id="MobiDB-lite"/>
    </source>
</evidence>
<name>A0A914BWI7_9BILA</name>
<proteinExistence type="inferred from homology"/>
<dbReference type="GO" id="GO:0000381">
    <property type="term" value="P:regulation of alternative mRNA splicing, via spliceosome"/>
    <property type="evidence" value="ECO:0007669"/>
    <property type="project" value="TreeGrafter"/>
</dbReference>
<dbReference type="InterPro" id="IPR012677">
    <property type="entry name" value="Nucleotide-bd_a/b_plait_sf"/>
</dbReference>
<evidence type="ECO:0000256" key="7">
    <source>
        <dbReference type="PROSITE-ProRule" id="PRU00176"/>
    </source>
</evidence>
<keyword evidence="6" id="KW-0539">Nucleus</keyword>
<dbReference type="GO" id="GO:0000380">
    <property type="term" value="P:alternative mRNA splicing, via spliceosome"/>
    <property type="evidence" value="ECO:0007669"/>
    <property type="project" value="TreeGrafter"/>
</dbReference>
<dbReference type="Proteomes" id="UP000887540">
    <property type="component" value="Unplaced"/>
</dbReference>
<evidence type="ECO:0000313" key="11">
    <source>
        <dbReference type="WBParaSite" id="ACRNAN_Path_1161.g4482.t2"/>
    </source>
</evidence>
<organism evidence="10 11">
    <name type="scientific">Acrobeloides nanus</name>
    <dbReference type="NCBI Taxonomy" id="290746"/>
    <lineage>
        <taxon>Eukaryota</taxon>
        <taxon>Metazoa</taxon>
        <taxon>Ecdysozoa</taxon>
        <taxon>Nematoda</taxon>
        <taxon>Chromadorea</taxon>
        <taxon>Rhabditida</taxon>
        <taxon>Tylenchina</taxon>
        <taxon>Cephalobomorpha</taxon>
        <taxon>Cephaloboidea</taxon>
        <taxon>Cephalobidae</taxon>
        <taxon>Acrobeloides</taxon>
    </lineage>
</organism>
<evidence type="ECO:0000256" key="6">
    <source>
        <dbReference type="ARBA" id="ARBA00023242"/>
    </source>
</evidence>
<evidence type="ECO:0000256" key="4">
    <source>
        <dbReference type="ARBA" id="ARBA00022884"/>
    </source>
</evidence>
<dbReference type="PANTHER" id="PTHR47330">
    <property type="entry name" value="POLY(U)-BINDING-SPLICING FACTOR PUF60-B-RELATED"/>
    <property type="match status" value="1"/>
</dbReference>
<dbReference type="InterPro" id="IPR000504">
    <property type="entry name" value="RRM_dom"/>
</dbReference>
<evidence type="ECO:0000256" key="1">
    <source>
        <dbReference type="ARBA" id="ARBA00004123"/>
    </source>
</evidence>
<dbReference type="Pfam" id="PF00076">
    <property type="entry name" value="RRM_1"/>
    <property type="match status" value="3"/>
</dbReference>
<protein>
    <submittedName>
        <fullName evidence="11">RRM domain-containing protein</fullName>
    </submittedName>
</protein>
<dbReference type="Gene3D" id="3.30.70.330">
    <property type="match status" value="3"/>
</dbReference>
<dbReference type="GO" id="GO:0071013">
    <property type="term" value="C:catalytic step 2 spliceosome"/>
    <property type="evidence" value="ECO:0007669"/>
    <property type="project" value="TreeGrafter"/>
</dbReference>
<feature type="region of interest" description="Disordered" evidence="8">
    <location>
        <begin position="555"/>
        <end position="593"/>
    </location>
</feature>
<dbReference type="AlphaFoldDB" id="A0A914BWI7"/>
<reference evidence="11" key="1">
    <citation type="submission" date="2022-11" db="UniProtKB">
        <authorList>
            <consortium name="WormBaseParasite"/>
        </authorList>
    </citation>
    <scope>IDENTIFICATION</scope>
</reference>
<dbReference type="GO" id="GO:0003723">
    <property type="term" value="F:RNA binding"/>
    <property type="evidence" value="ECO:0007669"/>
    <property type="project" value="UniProtKB-UniRule"/>
</dbReference>
<feature type="region of interest" description="Disordered" evidence="8">
    <location>
        <begin position="356"/>
        <end position="452"/>
    </location>
</feature>
<feature type="region of interest" description="Disordered" evidence="8">
    <location>
        <begin position="467"/>
        <end position="486"/>
    </location>
</feature>
<dbReference type="SMART" id="SM00361">
    <property type="entry name" value="RRM_1"/>
    <property type="match status" value="3"/>
</dbReference>
<dbReference type="CDD" id="cd12371">
    <property type="entry name" value="RRM2_PUF60"/>
    <property type="match status" value="1"/>
</dbReference>
<feature type="compositionally biased region" description="Polar residues" evidence="8">
    <location>
        <begin position="375"/>
        <end position="387"/>
    </location>
</feature>
<feature type="compositionally biased region" description="Basic and acidic residues" evidence="8">
    <location>
        <begin position="559"/>
        <end position="568"/>
    </location>
</feature>
<evidence type="ECO:0000256" key="5">
    <source>
        <dbReference type="ARBA" id="ARBA00023187"/>
    </source>
</evidence>
<feature type="domain" description="RRM" evidence="9">
    <location>
        <begin position="109"/>
        <end position="187"/>
    </location>
</feature>
<feature type="compositionally biased region" description="Pro residues" evidence="8">
    <location>
        <begin position="392"/>
        <end position="404"/>
    </location>
</feature>
<dbReference type="GO" id="GO:0071011">
    <property type="term" value="C:precatalytic spliceosome"/>
    <property type="evidence" value="ECO:0007669"/>
    <property type="project" value="TreeGrafter"/>
</dbReference>
<dbReference type="GO" id="GO:0006376">
    <property type="term" value="P:mRNA splice site recognition"/>
    <property type="evidence" value="ECO:0007669"/>
    <property type="project" value="TreeGrafter"/>
</dbReference>
<dbReference type="InterPro" id="IPR035979">
    <property type="entry name" value="RBD_domain_sf"/>
</dbReference>